<organism evidence="3">
    <name type="scientific">Naegleria gruberi</name>
    <name type="common">Amoeba</name>
    <dbReference type="NCBI Taxonomy" id="5762"/>
    <lineage>
        <taxon>Eukaryota</taxon>
        <taxon>Discoba</taxon>
        <taxon>Heterolobosea</taxon>
        <taxon>Tetramitia</taxon>
        <taxon>Eutetramitia</taxon>
        <taxon>Vahlkampfiidae</taxon>
        <taxon>Naegleria</taxon>
    </lineage>
</organism>
<dbReference type="EMBL" id="GG738923">
    <property type="protein sequence ID" value="EFC36944.1"/>
    <property type="molecule type" value="Genomic_DNA"/>
</dbReference>
<evidence type="ECO:0000256" key="1">
    <source>
        <dbReference type="SAM" id="MobiDB-lite"/>
    </source>
</evidence>
<dbReference type="OMA" id="IDFANHI"/>
<dbReference type="OrthoDB" id="10325634at2759"/>
<reference evidence="2 3" key="1">
    <citation type="journal article" date="2010" name="Cell">
        <title>The genome of Naegleria gruberi illuminates early eukaryotic versatility.</title>
        <authorList>
            <person name="Fritz-Laylin L.K."/>
            <person name="Prochnik S.E."/>
            <person name="Ginger M.L."/>
            <person name="Dacks J.B."/>
            <person name="Carpenter M.L."/>
            <person name="Field M.C."/>
            <person name="Kuo A."/>
            <person name="Paredez A."/>
            <person name="Chapman J."/>
            <person name="Pham J."/>
            <person name="Shu S."/>
            <person name="Neupane R."/>
            <person name="Cipriano M."/>
            <person name="Mancuso J."/>
            <person name="Tu H."/>
            <person name="Salamov A."/>
            <person name="Lindquist E."/>
            <person name="Shapiro H."/>
            <person name="Lucas S."/>
            <person name="Grigoriev I.V."/>
            <person name="Cande W.Z."/>
            <person name="Fulton C."/>
            <person name="Rokhsar D.S."/>
            <person name="Dawson S.C."/>
        </authorList>
    </citation>
    <scope>NUCLEOTIDE SEQUENCE [LARGE SCALE GENOMIC DNA]</scope>
    <source>
        <strain evidence="2 3">NEG-M</strain>
    </source>
</reference>
<sequence length="304" mass="34549">MSIPIQERFSFQNENYFGKGCSPQNQDSETSFGSSLYGAESFEQYTELKRVSLDSINKLGTLKNAMENGIKELSNLWEILTEMDEEQPGSLFLMDFEEDGEETTPAFSMSNSQTSSNKVNLRAQRIQICDQITKLINIESTLLNIIESHQNMLENNFGYSLPNNKEDDPTYTKSSSSSNLLPSTKKLASTNFKDIMDYIDFANHIQRTVSCSTLFEKARKLIIPDEQEANEFCAVHGDVTGMTGASPVIRSLPSATFPNNTGTNPNVKWREFIKLEKLNKKFQRKLNEFEGVIVQFVQMKQQYK</sequence>
<gene>
    <name evidence="2" type="ORF">NAEGRDRAFT_82056</name>
</gene>
<dbReference type="InParanoid" id="D2W1M6"/>
<proteinExistence type="predicted"/>
<dbReference type="KEGG" id="ngr:NAEGRDRAFT_82056"/>
<dbReference type="RefSeq" id="XP_002669688.1">
    <property type="nucleotide sequence ID" value="XM_002669642.1"/>
</dbReference>
<accession>D2W1M6</accession>
<keyword evidence="3" id="KW-1185">Reference proteome</keyword>
<name>D2W1M6_NAEGR</name>
<feature type="region of interest" description="Disordered" evidence="1">
    <location>
        <begin position="160"/>
        <end position="182"/>
    </location>
</feature>
<evidence type="ECO:0000313" key="3">
    <source>
        <dbReference type="Proteomes" id="UP000006671"/>
    </source>
</evidence>
<dbReference type="AlphaFoldDB" id="D2W1M6"/>
<evidence type="ECO:0000313" key="2">
    <source>
        <dbReference type="EMBL" id="EFC36944.1"/>
    </source>
</evidence>
<dbReference type="GeneID" id="8856242"/>
<dbReference type="VEuPathDB" id="AmoebaDB:NAEGRDRAFT_82056"/>
<feature type="compositionally biased region" description="Low complexity" evidence="1">
    <location>
        <begin position="171"/>
        <end position="182"/>
    </location>
</feature>
<dbReference type="Proteomes" id="UP000006671">
    <property type="component" value="Unassembled WGS sequence"/>
</dbReference>
<protein>
    <submittedName>
        <fullName evidence="2">Predicted protein</fullName>
    </submittedName>
</protein>